<feature type="transmembrane region" description="Helical" evidence="1">
    <location>
        <begin position="40"/>
        <end position="59"/>
    </location>
</feature>
<evidence type="ECO:0000256" key="1">
    <source>
        <dbReference type="SAM" id="Phobius"/>
    </source>
</evidence>
<dbReference type="AlphaFoldDB" id="A0A330LEJ5"/>
<sequence>MRQLIQEAITTMEQTPSAPEQVPVHEDEQSFIRRPLVRKIIYAGLAIAFLMMVVVPLAVQLSDPDFKKHIEQRRVMAGMSKDQVLKSWGGPQTINTSFTKEGLRREEWIFEDWISTAEVKHRYLYFEEGLLIGGWYEGSGERKPTDLPADSPHPKIPR</sequence>
<gene>
    <name evidence="2" type="ORF">NITLEN_30314</name>
</gene>
<proteinExistence type="predicted"/>
<keyword evidence="3" id="KW-1185">Reference proteome</keyword>
<dbReference type="Proteomes" id="UP000248168">
    <property type="component" value="Unassembled WGS sequence"/>
</dbReference>
<evidence type="ECO:0000313" key="3">
    <source>
        <dbReference type="Proteomes" id="UP000248168"/>
    </source>
</evidence>
<name>A0A330LEJ5_9BACT</name>
<keyword evidence="1" id="KW-0472">Membrane</keyword>
<keyword evidence="1" id="KW-1133">Transmembrane helix</keyword>
<evidence type="ECO:0000313" key="2">
    <source>
        <dbReference type="EMBL" id="SPP65400.1"/>
    </source>
</evidence>
<protein>
    <submittedName>
        <fullName evidence="2">Uncharacterized protein</fullName>
    </submittedName>
</protein>
<dbReference type="InParanoid" id="A0A330LEJ5"/>
<organism evidence="2 3">
    <name type="scientific">Nitrospira lenta</name>
    <dbReference type="NCBI Taxonomy" id="1436998"/>
    <lineage>
        <taxon>Bacteria</taxon>
        <taxon>Pseudomonadati</taxon>
        <taxon>Nitrospirota</taxon>
        <taxon>Nitrospiria</taxon>
        <taxon>Nitrospirales</taxon>
        <taxon>Nitrospiraceae</taxon>
        <taxon>Nitrospira</taxon>
    </lineage>
</organism>
<dbReference type="EMBL" id="OUNR01000016">
    <property type="protein sequence ID" value="SPP65400.1"/>
    <property type="molecule type" value="Genomic_DNA"/>
</dbReference>
<accession>A0A330LEJ5</accession>
<reference evidence="3" key="1">
    <citation type="submission" date="2018-04" db="EMBL/GenBank/DDBJ databases">
        <authorList>
            <person name="Lucker S."/>
            <person name="Sakoula D."/>
        </authorList>
    </citation>
    <scope>NUCLEOTIDE SEQUENCE [LARGE SCALE GENOMIC DNA]</scope>
</reference>
<keyword evidence="1" id="KW-0812">Transmembrane</keyword>